<keyword evidence="1" id="KW-1133">Transmembrane helix</keyword>
<reference evidence="4 6" key="2">
    <citation type="submission" date="2018-06" db="EMBL/GenBank/DDBJ databases">
        <authorList>
            <consortium name="IHU Genomes"/>
        </authorList>
    </citation>
    <scope>NUCLEOTIDE SEQUENCE [LARGE SCALE GENOMIC DNA]</scope>
    <source>
        <strain evidence="4 6">NEC25</strain>
    </source>
</reference>
<dbReference type="Proteomes" id="UP000789738">
    <property type="component" value="Unassembled WGS sequence"/>
</dbReference>
<keyword evidence="1" id="KW-0472">Membrane</keyword>
<dbReference type="Proteomes" id="UP000220840">
    <property type="component" value="Unassembled WGS sequence"/>
</dbReference>
<name>A0A2A7MFD8_9CLOT</name>
<keyword evidence="5" id="KW-1185">Reference proteome</keyword>
<dbReference type="EMBL" id="PDCJ01000001">
    <property type="protein sequence ID" value="PEG30270.1"/>
    <property type="molecule type" value="Genomic_DNA"/>
</dbReference>
<feature type="transmembrane region" description="Helical" evidence="1">
    <location>
        <begin position="93"/>
        <end position="111"/>
    </location>
</feature>
<keyword evidence="1" id="KW-0812">Transmembrane</keyword>
<proteinExistence type="predicted"/>
<evidence type="ECO:0000313" key="2">
    <source>
        <dbReference type="EMBL" id="CAG9709753.1"/>
    </source>
</evidence>
<dbReference type="AlphaFoldDB" id="A0A2A7MFD8"/>
<feature type="transmembrane region" description="Helical" evidence="1">
    <location>
        <begin position="117"/>
        <end position="141"/>
    </location>
</feature>
<dbReference type="EMBL" id="UWJD01000001">
    <property type="protein sequence ID" value="VCT83629.1"/>
    <property type="molecule type" value="Genomic_DNA"/>
</dbReference>
<dbReference type="RefSeq" id="WP_058294444.1">
    <property type="nucleotide sequence ID" value="NZ_CAKJVD010000042.1"/>
</dbReference>
<feature type="transmembrane region" description="Helical" evidence="1">
    <location>
        <begin position="62"/>
        <end position="81"/>
    </location>
</feature>
<dbReference type="OrthoDB" id="2599257at2"/>
<accession>A0A2A7MFD8</accession>
<dbReference type="EMBL" id="CAKJVE010000004">
    <property type="protein sequence ID" value="CAG9709753.1"/>
    <property type="molecule type" value="Genomic_DNA"/>
</dbReference>
<reference evidence="2" key="3">
    <citation type="submission" date="2021-10" db="EMBL/GenBank/DDBJ databases">
        <authorList>
            <person name="Mesa V."/>
        </authorList>
    </citation>
    <scope>NUCLEOTIDE SEQUENCE</scope>
    <source>
        <strain evidence="2">CC3_PB</strain>
    </source>
</reference>
<dbReference type="STRING" id="137838.GCA_001458595_01566"/>
<evidence type="ECO:0000313" key="3">
    <source>
        <dbReference type="EMBL" id="PEG30270.1"/>
    </source>
</evidence>
<evidence type="ECO:0000313" key="6">
    <source>
        <dbReference type="Proteomes" id="UP000431451"/>
    </source>
</evidence>
<reference evidence="3 5" key="1">
    <citation type="submission" date="2017-10" db="EMBL/GenBank/DDBJ databases">
        <title>Effective Description of Clostridium neonatale sp. nov. linked to necrotizing enterocolitis in neonates and a clarification of species assignable to the genus Clostridium (Prazmowski 1880) emend. Lawson and Rainey 2016.</title>
        <authorList>
            <person name="Bernard K."/>
            <person name="Burdz T."/>
            <person name="Wiebe D."/>
            <person name="Balcewich B."/>
            <person name="Alfa M."/>
            <person name="Bernier A.-M."/>
        </authorList>
    </citation>
    <scope>NUCLEOTIDE SEQUENCE [LARGE SCALE GENOMIC DNA]</scope>
    <source>
        <strain evidence="3 5">LCDC99A005</strain>
    </source>
</reference>
<evidence type="ECO:0000313" key="5">
    <source>
        <dbReference type="Proteomes" id="UP000220840"/>
    </source>
</evidence>
<evidence type="ECO:0000256" key="1">
    <source>
        <dbReference type="SAM" id="Phobius"/>
    </source>
</evidence>
<evidence type="ECO:0000313" key="4">
    <source>
        <dbReference type="EMBL" id="VCT83629.1"/>
    </source>
</evidence>
<protein>
    <submittedName>
        <fullName evidence="2">Membrane protein</fullName>
    </submittedName>
</protein>
<feature type="transmembrane region" description="Helical" evidence="1">
    <location>
        <begin position="21"/>
        <end position="42"/>
    </location>
</feature>
<dbReference type="Proteomes" id="UP000431451">
    <property type="component" value="Unassembled WGS sequence"/>
</dbReference>
<gene>
    <name evidence="2" type="ORF">CNEO_44389</name>
    <name evidence="4" type="ORF">CNEONATNEC25_01226</name>
    <name evidence="3" type="ORF">CQ394_00640</name>
</gene>
<dbReference type="GeneID" id="68876578"/>
<sequence length="171" mass="19671">MKIIEEKNKKKDKRVNAKHVVWKEYIAVYFTLLVLSTAQSLIYNAHLEKENRFVTEVPSGYIISYVSYWALVSLIFCVITVVKRDKSFKASTVAYIVGVIGTAFMALSVFAYDGNKIFLSILFSIQGILGWIIPYICYVYIKKKKTIKINPLIDKQYEIIYKTCENGNSLL</sequence>
<organism evidence="3 5">
    <name type="scientific">Clostridium neonatale</name>
    <dbReference type="NCBI Taxonomy" id="137838"/>
    <lineage>
        <taxon>Bacteria</taxon>
        <taxon>Bacillati</taxon>
        <taxon>Bacillota</taxon>
        <taxon>Clostridia</taxon>
        <taxon>Eubacteriales</taxon>
        <taxon>Clostridiaceae</taxon>
        <taxon>Clostridium</taxon>
    </lineage>
</organism>